<evidence type="ECO:0000313" key="1">
    <source>
        <dbReference type="EMBL" id="GFA24850.1"/>
    </source>
</evidence>
<accession>A0A699JCB4</accession>
<gene>
    <name evidence="1" type="ORF">Tci_596822</name>
</gene>
<dbReference type="AlphaFoldDB" id="A0A699JCB4"/>
<organism evidence="1">
    <name type="scientific">Tanacetum cinerariifolium</name>
    <name type="common">Dalmatian daisy</name>
    <name type="synonym">Chrysanthemum cinerariifolium</name>
    <dbReference type="NCBI Taxonomy" id="118510"/>
    <lineage>
        <taxon>Eukaryota</taxon>
        <taxon>Viridiplantae</taxon>
        <taxon>Streptophyta</taxon>
        <taxon>Embryophyta</taxon>
        <taxon>Tracheophyta</taxon>
        <taxon>Spermatophyta</taxon>
        <taxon>Magnoliopsida</taxon>
        <taxon>eudicotyledons</taxon>
        <taxon>Gunneridae</taxon>
        <taxon>Pentapetalae</taxon>
        <taxon>asterids</taxon>
        <taxon>campanulids</taxon>
        <taxon>Asterales</taxon>
        <taxon>Asteraceae</taxon>
        <taxon>Asteroideae</taxon>
        <taxon>Anthemideae</taxon>
        <taxon>Anthemidinae</taxon>
        <taxon>Tanacetum</taxon>
    </lineage>
</organism>
<reference evidence="1" key="1">
    <citation type="journal article" date="2019" name="Sci. Rep.">
        <title>Draft genome of Tanacetum cinerariifolium, the natural source of mosquito coil.</title>
        <authorList>
            <person name="Yamashiro T."/>
            <person name="Shiraishi A."/>
            <person name="Satake H."/>
            <person name="Nakayama K."/>
        </authorList>
    </citation>
    <scope>NUCLEOTIDE SEQUENCE</scope>
</reference>
<sequence length="168" mass="19628">RACWLLGIDGEGRGSGVEVVEWARKKERGGEWGWWENRLQVLQCLVFKRGRDEVLWHFCKIGPWEKKYALSLTKLPTALYIQDEIEGQINNLSSNKDGGNRFMGINEVFNFGDGTIMKVKEELKVILKENRLNYIHGCLKGHVWTTKDIRRSKRMLNEIKRIPKNNVR</sequence>
<dbReference type="EMBL" id="BKCJ010392264">
    <property type="protein sequence ID" value="GFA24850.1"/>
    <property type="molecule type" value="Genomic_DNA"/>
</dbReference>
<name>A0A699JCB4_TANCI</name>
<feature type="non-terminal residue" evidence="1">
    <location>
        <position position="1"/>
    </location>
</feature>
<proteinExistence type="predicted"/>
<protein>
    <submittedName>
        <fullName evidence="1">Uncharacterized protein</fullName>
    </submittedName>
</protein>
<comment type="caution">
    <text evidence="1">The sequence shown here is derived from an EMBL/GenBank/DDBJ whole genome shotgun (WGS) entry which is preliminary data.</text>
</comment>